<dbReference type="Pfam" id="PF02779">
    <property type="entry name" value="Transket_pyr"/>
    <property type="match status" value="1"/>
</dbReference>
<evidence type="ECO:0000256" key="2">
    <source>
        <dbReference type="ARBA" id="ARBA00006936"/>
    </source>
</evidence>
<organism evidence="6 7">
    <name type="scientific">Tilletia horrida</name>
    <dbReference type="NCBI Taxonomy" id="155126"/>
    <lineage>
        <taxon>Eukaryota</taxon>
        <taxon>Fungi</taxon>
        <taxon>Dikarya</taxon>
        <taxon>Basidiomycota</taxon>
        <taxon>Ustilaginomycotina</taxon>
        <taxon>Exobasidiomycetes</taxon>
        <taxon>Tilletiales</taxon>
        <taxon>Tilletiaceae</taxon>
        <taxon>Tilletia</taxon>
    </lineage>
</organism>
<keyword evidence="3" id="KW-0560">Oxidoreductase</keyword>
<keyword evidence="7" id="KW-1185">Reference proteome</keyword>
<dbReference type="Proteomes" id="UP001176517">
    <property type="component" value="Unassembled WGS sequence"/>
</dbReference>
<dbReference type="InterPro" id="IPR011603">
    <property type="entry name" value="2oxoglutarate_DH_E1"/>
</dbReference>
<dbReference type="GO" id="GO:0006091">
    <property type="term" value="P:generation of precursor metabolites and energy"/>
    <property type="evidence" value="ECO:0007669"/>
    <property type="project" value="UniProtKB-ARBA"/>
</dbReference>
<dbReference type="NCBIfam" id="TIGR00239">
    <property type="entry name" value="2oxo_dh_E1"/>
    <property type="match status" value="1"/>
</dbReference>
<dbReference type="PANTHER" id="PTHR23152:SF4">
    <property type="entry name" value="2-OXOADIPATE DEHYDROGENASE COMPLEX COMPONENT E1"/>
    <property type="match status" value="1"/>
</dbReference>
<dbReference type="Gene3D" id="3.40.50.970">
    <property type="match status" value="1"/>
</dbReference>
<dbReference type="NCBIfam" id="NF006914">
    <property type="entry name" value="PRK09404.1"/>
    <property type="match status" value="1"/>
</dbReference>
<dbReference type="InterPro" id="IPR001017">
    <property type="entry name" value="DH_E1"/>
</dbReference>
<evidence type="ECO:0000256" key="3">
    <source>
        <dbReference type="ARBA" id="ARBA00023002"/>
    </source>
</evidence>
<dbReference type="Gene3D" id="3.40.50.12470">
    <property type="match status" value="1"/>
</dbReference>
<gene>
    <name evidence="6" type="ORF">OC846_000606</name>
</gene>
<dbReference type="GO" id="GO:0030976">
    <property type="term" value="F:thiamine pyrophosphate binding"/>
    <property type="evidence" value="ECO:0007669"/>
    <property type="project" value="InterPro"/>
</dbReference>
<dbReference type="InterPro" id="IPR029061">
    <property type="entry name" value="THDP-binding"/>
</dbReference>
<dbReference type="InterPro" id="IPR042179">
    <property type="entry name" value="KGD_C_sf"/>
</dbReference>
<evidence type="ECO:0000313" key="6">
    <source>
        <dbReference type="EMBL" id="KAK0557156.1"/>
    </source>
</evidence>
<evidence type="ECO:0000259" key="5">
    <source>
        <dbReference type="SMART" id="SM00861"/>
    </source>
</evidence>
<comment type="cofactor">
    <cofactor evidence="1">
        <name>thiamine diphosphate</name>
        <dbReference type="ChEBI" id="CHEBI:58937"/>
    </cofactor>
</comment>
<reference evidence="6" key="1">
    <citation type="journal article" date="2023" name="PhytoFront">
        <title>Draft Genome Resources of Seven Strains of Tilletia horrida, Causal Agent of Kernel Smut of Rice.</title>
        <authorList>
            <person name="Khanal S."/>
            <person name="Antony Babu S."/>
            <person name="Zhou X.G."/>
        </authorList>
    </citation>
    <scope>NUCLEOTIDE SEQUENCE</scope>
    <source>
        <strain evidence="6">TX6</strain>
    </source>
</reference>
<protein>
    <recommendedName>
        <fullName evidence="5">Transketolase-like pyrimidine-binding domain-containing protein</fullName>
    </recommendedName>
</protein>
<evidence type="ECO:0000256" key="1">
    <source>
        <dbReference type="ARBA" id="ARBA00001964"/>
    </source>
</evidence>
<comment type="similarity">
    <text evidence="2">Belongs to the alpha-ketoglutarate dehydrogenase family.</text>
</comment>
<dbReference type="Gene3D" id="3.40.50.11610">
    <property type="entry name" value="Multifunctional 2-oxoglutarate metabolism enzyme, C-terminal domain"/>
    <property type="match status" value="1"/>
</dbReference>
<keyword evidence="4" id="KW-0786">Thiamine pyrophosphate</keyword>
<dbReference type="EMBL" id="JAPDMZ010000007">
    <property type="protein sequence ID" value="KAK0557156.1"/>
    <property type="molecule type" value="Genomic_DNA"/>
</dbReference>
<dbReference type="Pfam" id="PF00676">
    <property type="entry name" value="E1_dh"/>
    <property type="match status" value="1"/>
</dbReference>
<accession>A0AAN6H0E3</accession>
<evidence type="ECO:0000256" key="4">
    <source>
        <dbReference type="ARBA" id="ARBA00023052"/>
    </source>
</evidence>
<dbReference type="InterPro" id="IPR005475">
    <property type="entry name" value="Transketolase-like_Pyr-bd"/>
</dbReference>
<dbReference type="GO" id="GO:0016624">
    <property type="term" value="F:oxidoreductase activity, acting on the aldehyde or oxo group of donors, disulfide as acceptor"/>
    <property type="evidence" value="ECO:0007669"/>
    <property type="project" value="InterPro"/>
</dbReference>
<dbReference type="Gene3D" id="1.10.287.1150">
    <property type="entry name" value="TPP helical domain"/>
    <property type="match status" value="1"/>
</dbReference>
<evidence type="ECO:0000313" key="7">
    <source>
        <dbReference type="Proteomes" id="UP001176517"/>
    </source>
</evidence>
<sequence length="929" mass="102817">MFVASKLNSGRRATTTVAFILSKRCYHGERVFGHMPPPKRSEIPDYPEGHLQNRNANAALLRYVDNVRRHGHRAAKIDPLNLMARESEVAALDPSRYGLRSDEKMATSGILRMPQDISNGDHTSRVQAISQHLQQTYVSSIGFEFMHMHSKGARNWFMDLLESGAATRPVDSKTKLRIWELMARSECLDQFLQAKLPNVKRYGLEGAEAMIPCLDALFGLAAKAKIPNVVLCMPHRGRLGLLTELLEMPSEILLSKMRGEPEVPDQTGIVGDVLSHLTAAPTLKYDNGSVRVEMLPNPSHLEAVNPVAAGLTRAMQTFGAVKDGQQLGFEHAMCVQIHGDAAFAGQGVVMETLGLSELPHFAVGGSVHLIVNNQLGFSTPSSYGRSSMYASDVAKMIGAPVLHVNGDNPEAVLRAVSVAFAYRQNFLRDVFIDLVSYRRWGHNELDEPAFTQPVMYRTVRTRKSVPEQYEAKLIEEKVLAPEKAQQVRQERMQELDSALRSEGTLEAYVGKPLRWEEVAFSTDSGVEHDPDTGVDMDRLCEIGDASVTIPDGIEPHSRLARHIKQRKDSLKAGKGILWATAESLAFGSLLDEGYDVRLSGQDVGRGTFSQRHLMVVDQKDENIHVPLNAAQLGNGKLEVVNSSLSEQGVLGFELGVSWHRPDLLPIWEAQFGDFQQGAQVIIDTFLASGEAKWMRQSALTMLLPHGLEGGGSEHSSARIERFLQLSNDLFEPASEPFSPNMIVANPTTPAQFFHLLRRQMLRKYRKPLVVATPKGLLRAVEVLPEVGLKSSSGSPRPRRLIFTSGRHYYTLLKARSTLQLDAGDAALIRIEQLSPFPFEQLRKVLESVVGPAAEWVWAQEEPRNQGAGPHVLPRLEALRLHMFQTSEAKIGDVRVRYVGRKESAVPATGVGAWYKAELDALAREPFAGL</sequence>
<dbReference type="SMART" id="SM00861">
    <property type="entry name" value="Transket_pyr"/>
    <property type="match status" value="1"/>
</dbReference>
<dbReference type="Pfam" id="PF16870">
    <property type="entry name" value="OxoGdeHyase_C"/>
    <property type="match status" value="1"/>
</dbReference>
<dbReference type="CDD" id="cd02016">
    <property type="entry name" value="TPP_E1_OGDC_like"/>
    <property type="match status" value="1"/>
</dbReference>
<name>A0AAN6H0E3_9BASI</name>
<dbReference type="SUPFAM" id="SSF52518">
    <property type="entry name" value="Thiamin diphosphate-binding fold (THDP-binding)"/>
    <property type="match status" value="2"/>
</dbReference>
<dbReference type="InterPro" id="IPR031717">
    <property type="entry name" value="ODO-1/KGD_C"/>
</dbReference>
<proteinExistence type="inferred from homology"/>
<feature type="domain" description="Transketolase-like pyrimidine-binding" evidence="5">
    <location>
        <begin position="576"/>
        <end position="779"/>
    </location>
</feature>
<dbReference type="PANTHER" id="PTHR23152">
    <property type="entry name" value="2-OXOGLUTARATE DEHYDROGENASE"/>
    <property type="match status" value="1"/>
</dbReference>
<dbReference type="PIRSF" id="PIRSF000157">
    <property type="entry name" value="Oxoglu_dh_E1"/>
    <property type="match status" value="1"/>
</dbReference>
<dbReference type="AlphaFoldDB" id="A0AAN6H0E3"/>
<comment type="caution">
    <text evidence="6">The sequence shown here is derived from an EMBL/GenBank/DDBJ whole genome shotgun (WGS) entry which is preliminary data.</text>
</comment>